<name>A0AAD2JMS3_9STRA</name>
<accession>A0AAD2JMS3</accession>
<organism evidence="2 3">
    <name type="scientific">Cylindrotheca closterium</name>
    <dbReference type="NCBI Taxonomy" id="2856"/>
    <lineage>
        <taxon>Eukaryota</taxon>
        <taxon>Sar</taxon>
        <taxon>Stramenopiles</taxon>
        <taxon>Ochrophyta</taxon>
        <taxon>Bacillariophyta</taxon>
        <taxon>Bacillariophyceae</taxon>
        <taxon>Bacillariophycidae</taxon>
        <taxon>Bacillariales</taxon>
        <taxon>Bacillariaceae</taxon>
        <taxon>Cylindrotheca</taxon>
    </lineage>
</organism>
<sequence>MMLKGKLDDQFFDIADRVPGSCDDSEDETAMQEYYGCVFPHSTMVLYSRRTGAPLAALTLATSDSNCQSMITRRPAPPEGSEAYFQGMLDKEGAFFEFTISNLSYRGSINFNILHTPYRVSATNQGPSFGMNEVNELSPNQSYTVRANQQNNRRMCLRGKTKTIQDHHSTVQCPMSVTEAESDTSQQGLYFCLSVAPEASCPALVVLFSEGTVWKVADGFTREVPIPKTRRSYRSCLPISPKRPLESGSLSDWSINTTRASDSAAFSISSRQRRSKCPLERASMKSIGIDNTVIPIPRPERRSMTYVDDHLFDNPSRSSFSRASMTSIDIGDMFASQQSPRQRQQRRNTTMQIPIDIGHTQAADLDYGEEIQIRSEGSSLVFDFDKASDPTVLCMSIWKEMSQHLLVNDDRHGSPRRVNSRESPGNLEQSRNCPALQSFEDEAIEYQLNICMADVMSPVDTILIPCGHQCFHSGNLNHHNITHCPQCRTQISAIMPLSMTC</sequence>
<comment type="caution">
    <text evidence="2">The sequence shown here is derived from an EMBL/GenBank/DDBJ whole genome shotgun (WGS) entry which is preliminary data.</text>
</comment>
<evidence type="ECO:0008006" key="4">
    <source>
        <dbReference type="Google" id="ProtNLM"/>
    </source>
</evidence>
<dbReference type="CDD" id="cd16448">
    <property type="entry name" value="RING-H2"/>
    <property type="match status" value="1"/>
</dbReference>
<dbReference type="EMBL" id="CAKOGP040002136">
    <property type="protein sequence ID" value="CAJ1963217.1"/>
    <property type="molecule type" value="Genomic_DNA"/>
</dbReference>
<feature type="compositionally biased region" description="Polar residues" evidence="1">
    <location>
        <begin position="421"/>
        <end position="431"/>
    </location>
</feature>
<evidence type="ECO:0000313" key="3">
    <source>
        <dbReference type="Proteomes" id="UP001295423"/>
    </source>
</evidence>
<protein>
    <recommendedName>
        <fullName evidence="4">RING-type domain-containing protein</fullName>
    </recommendedName>
</protein>
<evidence type="ECO:0000313" key="2">
    <source>
        <dbReference type="EMBL" id="CAJ1963217.1"/>
    </source>
</evidence>
<dbReference type="Gene3D" id="3.30.40.10">
    <property type="entry name" value="Zinc/RING finger domain, C3HC4 (zinc finger)"/>
    <property type="match status" value="1"/>
</dbReference>
<keyword evidence="3" id="KW-1185">Reference proteome</keyword>
<reference evidence="2" key="1">
    <citation type="submission" date="2023-08" db="EMBL/GenBank/DDBJ databases">
        <authorList>
            <person name="Audoor S."/>
            <person name="Bilcke G."/>
        </authorList>
    </citation>
    <scope>NUCLEOTIDE SEQUENCE</scope>
</reference>
<evidence type="ECO:0000256" key="1">
    <source>
        <dbReference type="SAM" id="MobiDB-lite"/>
    </source>
</evidence>
<dbReference type="InterPro" id="IPR013083">
    <property type="entry name" value="Znf_RING/FYVE/PHD"/>
</dbReference>
<feature type="region of interest" description="Disordered" evidence="1">
    <location>
        <begin position="409"/>
        <end position="431"/>
    </location>
</feature>
<gene>
    <name evidence="2" type="ORF">CYCCA115_LOCUS20058</name>
</gene>
<dbReference type="Proteomes" id="UP001295423">
    <property type="component" value="Unassembled WGS sequence"/>
</dbReference>
<proteinExistence type="predicted"/>
<dbReference type="AlphaFoldDB" id="A0AAD2JMS3"/>